<dbReference type="Proteomes" id="UP000031338">
    <property type="component" value="Unassembled WGS sequence"/>
</dbReference>
<keyword evidence="3" id="KW-1185">Reference proteome</keyword>
<feature type="chain" id="PRO_5002127104" evidence="1">
    <location>
        <begin position="27"/>
        <end position="140"/>
    </location>
</feature>
<proteinExistence type="predicted"/>
<keyword evidence="1" id="KW-0732">Signal</keyword>
<protein>
    <submittedName>
        <fullName evidence="2">Uncharacterized protein</fullName>
    </submittedName>
</protein>
<accession>A0A0B8ZL40</accession>
<feature type="signal peptide" evidence="1">
    <location>
        <begin position="1"/>
        <end position="26"/>
    </location>
</feature>
<evidence type="ECO:0000313" key="2">
    <source>
        <dbReference type="EMBL" id="KHS46943.1"/>
    </source>
</evidence>
<gene>
    <name evidence="2" type="ORF">NJ75_01779</name>
</gene>
<organism evidence="2 3">
    <name type="scientific">Novosphingobium subterraneum</name>
    <dbReference type="NCBI Taxonomy" id="48936"/>
    <lineage>
        <taxon>Bacteria</taxon>
        <taxon>Pseudomonadati</taxon>
        <taxon>Pseudomonadota</taxon>
        <taxon>Alphaproteobacteria</taxon>
        <taxon>Sphingomonadales</taxon>
        <taxon>Sphingomonadaceae</taxon>
        <taxon>Novosphingobium</taxon>
    </lineage>
</organism>
<dbReference type="PATRIC" id="fig|48936.3.peg.1790"/>
<evidence type="ECO:0000313" key="3">
    <source>
        <dbReference type="Proteomes" id="UP000031338"/>
    </source>
</evidence>
<reference evidence="2 3" key="1">
    <citation type="submission" date="2014-10" db="EMBL/GenBank/DDBJ databases">
        <title>Draft genome sequence of Novosphingobium subterraneum DSM 12447.</title>
        <authorList>
            <person name="Gan H.M."/>
            <person name="Gan H.Y."/>
            <person name="Savka M.A."/>
        </authorList>
    </citation>
    <scope>NUCLEOTIDE SEQUENCE [LARGE SCALE GENOMIC DNA]</scope>
    <source>
        <strain evidence="2 3">DSM 12447</strain>
    </source>
</reference>
<name>A0A0B8ZL40_9SPHN</name>
<dbReference type="RefSeq" id="WP_039333524.1">
    <property type="nucleotide sequence ID" value="NZ_JBNNWK010000002.1"/>
</dbReference>
<evidence type="ECO:0000256" key="1">
    <source>
        <dbReference type="SAM" id="SignalP"/>
    </source>
</evidence>
<dbReference type="EMBL" id="JRVC01000007">
    <property type="protein sequence ID" value="KHS46943.1"/>
    <property type="molecule type" value="Genomic_DNA"/>
</dbReference>
<dbReference type="AlphaFoldDB" id="A0A0B8ZL40"/>
<sequence length="140" mass="14906">MINTASKFAAALAAGSLLLAGAAADAKPRLTPEQELAKALEGRVAGKPQDCLYLPRVVNTRIYDKTAIVYDTGSTIWVNRPDSGASSLSDNDIMVTTPFGAQLCSVDIVRMVDRNVGFWRGSVGLGKFVPYTKVKAEKTG</sequence>
<dbReference type="STRING" id="48936.NJ75_01779"/>
<comment type="caution">
    <text evidence="2">The sequence shown here is derived from an EMBL/GenBank/DDBJ whole genome shotgun (WGS) entry which is preliminary data.</text>
</comment>